<dbReference type="PANTHER" id="PTHR30015">
    <property type="entry name" value="MRR RESTRICTION SYSTEM PROTEIN"/>
    <property type="match status" value="1"/>
</dbReference>
<dbReference type="CDD" id="cd01037">
    <property type="entry name" value="PDDEXK_nuclease-like"/>
    <property type="match status" value="1"/>
</dbReference>
<dbReference type="InterPro" id="IPR011335">
    <property type="entry name" value="Restrct_endonuc-II-like"/>
</dbReference>
<gene>
    <name evidence="2" type="ORF">LMG3415_05163</name>
</gene>
<name>A0ABM8LKG9_9BURK</name>
<reference evidence="2 3" key="1">
    <citation type="submission" date="2020-04" db="EMBL/GenBank/DDBJ databases">
        <authorList>
            <person name="De Canck E."/>
        </authorList>
    </citation>
    <scope>NUCLEOTIDE SEQUENCE [LARGE SCALE GENOMIC DNA]</scope>
    <source>
        <strain evidence="2 3">LMG 3415</strain>
    </source>
</reference>
<dbReference type="RefSeq" id="WP_104654195.1">
    <property type="nucleotide sequence ID" value="NZ_CADIKR010000008.1"/>
</dbReference>
<evidence type="ECO:0000313" key="3">
    <source>
        <dbReference type="Proteomes" id="UP000507140"/>
    </source>
</evidence>
<feature type="domain" description="Restriction endonuclease type IV Mrr" evidence="1">
    <location>
        <begin position="62"/>
        <end position="167"/>
    </location>
</feature>
<dbReference type="SUPFAM" id="SSF52980">
    <property type="entry name" value="Restriction endonuclease-like"/>
    <property type="match status" value="1"/>
</dbReference>
<proteinExistence type="predicted"/>
<dbReference type="Gene3D" id="3.40.1350.10">
    <property type="match status" value="1"/>
</dbReference>
<keyword evidence="3" id="KW-1185">Reference proteome</keyword>
<evidence type="ECO:0000313" key="2">
    <source>
        <dbReference type="EMBL" id="CAB3914622.1"/>
    </source>
</evidence>
<accession>A0ABM8LKG9</accession>
<dbReference type="Pfam" id="PF04471">
    <property type="entry name" value="Mrr_cat"/>
    <property type="match status" value="1"/>
</dbReference>
<dbReference type="PANTHER" id="PTHR30015:SF7">
    <property type="entry name" value="TYPE IV METHYL-DIRECTED RESTRICTION ENZYME ECOKMRR"/>
    <property type="match status" value="1"/>
</dbReference>
<dbReference type="Proteomes" id="UP000507140">
    <property type="component" value="Unassembled WGS sequence"/>
</dbReference>
<dbReference type="InterPro" id="IPR052906">
    <property type="entry name" value="Type_IV_Methyl-Rstrct_Enzyme"/>
</dbReference>
<protein>
    <recommendedName>
        <fullName evidence="1">Restriction endonuclease type IV Mrr domain-containing protein</fullName>
    </recommendedName>
</protein>
<sequence length="190" mass="21364">MLWMIAAAAICVALASAPAWWFLRKGARARRHQRFRSNAQRAFIRLTEVQSAGQQIAYLRLLNPFVFEELILDAFERAGHKVHRNRRYTGDDGIDGAVVIDGVLHLVQAKRYAKHIKLAHVQQFVHLVRRRRCRGLFCHTGKTGASVRALAKASPEIRILSGATLLGILLQQASPPPDLTLLNWEEGKTT</sequence>
<dbReference type="InterPro" id="IPR011856">
    <property type="entry name" value="tRNA_endonuc-like_dom_sf"/>
</dbReference>
<dbReference type="EMBL" id="CADIKR010000008">
    <property type="protein sequence ID" value="CAB3914622.1"/>
    <property type="molecule type" value="Genomic_DNA"/>
</dbReference>
<comment type="caution">
    <text evidence="2">The sequence shown here is derived from an EMBL/GenBank/DDBJ whole genome shotgun (WGS) entry which is preliminary data.</text>
</comment>
<organism evidence="2 3">
    <name type="scientific">Achromobacter mucicolens</name>
    <dbReference type="NCBI Taxonomy" id="1389922"/>
    <lineage>
        <taxon>Bacteria</taxon>
        <taxon>Pseudomonadati</taxon>
        <taxon>Pseudomonadota</taxon>
        <taxon>Betaproteobacteria</taxon>
        <taxon>Burkholderiales</taxon>
        <taxon>Alcaligenaceae</taxon>
        <taxon>Achromobacter</taxon>
    </lineage>
</organism>
<dbReference type="InterPro" id="IPR007560">
    <property type="entry name" value="Restrct_endonuc_IV_Mrr"/>
</dbReference>
<evidence type="ECO:0000259" key="1">
    <source>
        <dbReference type="Pfam" id="PF04471"/>
    </source>
</evidence>